<keyword evidence="3" id="KW-1185">Reference proteome</keyword>
<dbReference type="InterPro" id="IPR036691">
    <property type="entry name" value="Endo/exonu/phosph_ase_sf"/>
</dbReference>
<reference evidence="2" key="1">
    <citation type="submission" date="2023-03" db="EMBL/GenBank/DDBJ databases">
        <authorList>
            <person name="Julca I."/>
        </authorList>
    </citation>
    <scope>NUCLEOTIDE SEQUENCE</scope>
</reference>
<evidence type="ECO:0000313" key="2">
    <source>
        <dbReference type="EMBL" id="CAI9089366.1"/>
    </source>
</evidence>
<feature type="region of interest" description="Disordered" evidence="1">
    <location>
        <begin position="83"/>
        <end position="113"/>
    </location>
</feature>
<proteinExistence type="predicted"/>
<organism evidence="2 3">
    <name type="scientific">Oldenlandia corymbosa var. corymbosa</name>
    <dbReference type="NCBI Taxonomy" id="529605"/>
    <lineage>
        <taxon>Eukaryota</taxon>
        <taxon>Viridiplantae</taxon>
        <taxon>Streptophyta</taxon>
        <taxon>Embryophyta</taxon>
        <taxon>Tracheophyta</taxon>
        <taxon>Spermatophyta</taxon>
        <taxon>Magnoliopsida</taxon>
        <taxon>eudicotyledons</taxon>
        <taxon>Gunneridae</taxon>
        <taxon>Pentapetalae</taxon>
        <taxon>asterids</taxon>
        <taxon>lamiids</taxon>
        <taxon>Gentianales</taxon>
        <taxon>Rubiaceae</taxon>
        <taxon>Rubioideae</taxon>
        <taxon>Spermacoceae</taxon>
        <taxon>Hedyotis-Oldenlandia complex</taxon>
        <taxon>Oldenlandia</taxon>
    </lineage>
</organism>
<protein>
    <submittedName>
        <fullName evidence="2">OLC1v1023930C1</fullName>
    </submittedName>
</protein>
<evidence type="ECO:0000256" key="1">
    <source>
        <dbReference type="SAM" id="MobiDB-lite"/>
    </source>
</evidence>
<dbReference type="EMBL" id="OX459118">
    <property type="protein sequence ID" value="CAI9089366.1"/>
    <property type="molecule type" value="Genomic_DNA"/>
</dbReference>
<accession>A0AAV1C125</accession>
<name>A0AAV1C125_OLDCO</name>
<sequence length="284" mass="31700">MNVPSKKPSSFGLTQKEKDGIVVDIESSPPKQKEMGLKKNTEYSSDDQTRDSLPVTHVVATSANKFAILDTIQEEEGEIVEDVTLEDGLNDSEPTDNSENRQNDTDFADDGLVGKNSEIGETIIIQQGSWSEGDMDDYEDQERVTAQGFVSLAKKRGRKMKAELAKLHAGVALRRLRFHGIVAVGEDFTWGGTQSTGWVAKKLDRVLFTKEWNELFPVFSVENPNRTTSDHSPILHLFGHQIASKPKTADGETLTNMPEIEQEAVQFYKELLQDDNLDVQEEEA</sequence>
<dbReference type="AlphaFoldDB" id="A0AAV1C125"/>
<dbReference type="Proteomes" id="UP001161247">
    <property type="component" value="Chromosome 1"/>
</dbReference>
<dbReference type="SUPFAM" id="SSF56219">
    <property type="entry name" value="DNase I-like"/>
    <property type="match status" value="1"/>
</dbReference>
<feature type="region of interest" description="Disordered" evidence="1">
    <location>
        <begin position="1"/>
        <end position="52"/>
    </location>
</feature>
<evidence type="ECO:0000313" key="3">
    <source>
        <dbReference type="Proteomes" id="UP001161247"/>
    </source>
</evidence>
<feature type="compositionally biased region" description="Basic and acidic residues" evidence="1">
    <location>
        <begin position="31"/>
        <end position="41"/>
    </location>
</feature>
<gene>
    <name evidence="2" type="ORF">OLC1_LOCUS1722</name>
</gene>
<feature type="compositionally biased region" description="Acidic residues" evidence="1">
    <location>
        <begin position="83"/>
        <end position="96"/>
    </location>
</feature>